<evidence type="ECO:0000313" key="6">
    <source>
        <dbReference type="EMBL" id="OWR50418.1"/>
    </source>
</evidence>
<reference evidence="6 7" key="1">
    <citation type="journal article" date="2011" name="Cell">
        <title>The monarch butterfly genome yields insights into long-distance migration.</title>
        <authorList>
            <person name="Zhan S."/>
            <person name="Merlin C."/>
            <person name="Boore J.L."/>
            <person name="Reppert S.M."/>
        </authorList>
    </citation>
    <scope>NUCLEOTIDE SEQUENCE [LARGE SCALE GENOMIC DNA]</scope>
    <source>
        <strain evidence="6">F-2</strain>
    </source>
</reference>
<sequence>MSLKFLFVLLVLSVAVRSQFYENKRCRCICPTPASVSLNNSSKSDRTLYIAYVPPSKCNCDGVILPKVTDEIKDNAQMFCPRCDCRYETRNTTIIMVVVILVVWMVMLLVGYYIFLVFLEFLISRKQTQHNQNKGDIEESENLLMMVVDPDE</sequence>
<keyword evidence="7" id="KW-1185">Reference proteome</keyword>
<dbReference type="PANTHER" id="PTHR13064">
    <property type="entry name" value="TRANSMEMBRANE PROTEIN 9 FAMILY MEMBER"/>
    <property type="match status" value="1"/>
</dbReference>
<evidence type="ECO:0000256" key="1">
    <source>
        <dbReference type="ARBA" id="ARBA00004370"/>
    </source>
</evidence>
<protein>
    <submittedName>
        <fullName evidence="6">TMEM9 domain family member B</fullName>
    </submittedName>
</protein>
<dbReference type="Proteomes" id="UP000007151">
    <property type="component" value="Unassembled WGS sequence"/>
</dbReference>
<name>A0A212F9L3_DANPL</name>
<dbReference type="PANTHER" id="PTHR13064:SF6">
    <property type="entry name" value="TRANSMEMBRANE PROTEIN 9"/>
    <property type="match status" value="1"/>
</dbReference>
<proteinExistence type="inferred from homology"/>
<keyword evidence="4" id="KW-1133">Transmembrane helix</keyword>
<dbReference type="GO" id="GO:0005765">
    <property type="term" value="C:lysosomal membrane"/>
    <property type="evidence" value="ECO:0007669"/>
    <property type="project" value="InterPro"/>
</dbReference>
<dbReference type="eggNOG" id="KOG4007">
    <property type="taxonomic scope" value="Eukaryota"/>
</dbReference>
<comment type="similarity">
    <text evidence="2">Belongs to the TMEM9 family.</text>
</comment>
<organism evidence="6 7">
    <name type="scientific">Danaus plexippus plexippus</name>
    <dbReference type="NCBI Taxonomy" id="278856"/>
    <lineage>
        <taxon>Eukaryota</taxon>
        <taxon>Metazoa</taxon>
        <taxon>Ecdysozoa</taxon>
        <taxon>Arthropoda</taxon>
        <taxon>Hexapoda</taxon>
        <taxon>Insecta</taxon>
        <taxon>Pterygota</taxon>
        <taxon>Neoptera</taxon>
        <taxon>Endopterygota</taxon>
        <taxon>Lepidoptera</taxon>
        <taxon>Glossata</taxon>
        <taxon>Ditrysia</taxon>
        <taxon>Papilionoidea</taxon>
        <taxon>Nymphalidae</taxon>
        <taxon>Danainae</taxon>
        <taxon>Danaini</taxon>
        <taxon>Danaina</taxon>
        <taxon>Danaus</taxon>
        <taxon>Danaus</taxon>
    </lineage>
</organism>
<dbReference type="KEGG" id="dpl:KGM_203955"/>
<comment type="caution">
    <text evidence="6">The sequence shown here is derived from an EMBL/GenBank/DDBJ whole genome shotgun (WGS) entry which is preliminary data.</text>
</comment>
<dbReference type="Pfam" id="PF05434">
    <property type="entry name" value="Tmemb_9"/>
    <property type="match status" value="1"/>
</dbReference>
<keyword evidence="3" id="KW-0812">Transmembrane</keyword>
<evidence type="ECO:0000313" key="7">
    <source>
        <dbReference type="Proteomes" id="UP000007151"/>
    </source>
</evidence>
<evidence type="ECO:0000256" key="5">
    <source>
        <dbReference type="ARBA" id="ARBA00023136"/>
    </source>
</evidence>
<keyword evidence="5" id="KW-0472">Membrane</keyword>
<dbReference type="OrthoDB" id="10059035at2759"/>
<dbReference type="AlphaFoldDB" id="A0A212F9L3"/>
<comment type="subcellular location">
    <subcellularLocation>
        <location evidence="1">Membrane</location>
    </subcellularLocation>
</comment>
<dbReference type="EMBL" id="AGBW02009564">
    <property type="protein sequence ID" value="OWR50418.1"/>
    <property type="molecule type" value="Genomic_DNA"/>
</dbReference>
<evidence type="ECO:0000256" key="4">
    <source>
        <dbReference type="ARBA" id="ARBA00022989"/>
    </source>
</evidence>
<accession>A0A212F9L3</accession>
<evidence type="ECO:0000256" key="3">
    <source>
        <dbReference type="ARBA" id="ARBA00022692"/>
    </source>
</evidence>
<dbReference type="InterPro" id="IPR008853">
    <property type="entry name" value="TMEM9/TMEM9B"/>
</dbReference>
<gene>
    <name evidence="6" type="ORF">KGM_203955</name>
</gene>
<evidence type="ECO:0000256" key="2">
    <source>
        <dbReference type="ARBA" id="ARBA00007264"/>
    </source>
</evidence>